<feature type="transmembrane region" description="Helical" evidence="1">
    <location>
        <begin position="108"/>
        <end position="126"/>
    </location>
</feature>
<dbReference type="EMBL" id="KL596645">
    <property type="protein sequence ID" value="KER31529.1"/>
    <property type="molecule type" value="Genomic_DNA"/>
</dbReference>
<dbReference type="GeneID" id="20316483"/>
<keyword evidence="1" id="KW-0812">Transmembrane</keyword>
<proteinExistence type="predicted"/>
<protein>
    <submittedName>
        <fullName evidence="2">Uncharacterized protein</fullName>
    </submittedName>
</protein>
<evidence type="ECO:0000313" key="3">
    <source>
        <dbReference type="Proteomes" id="UP000054324"/>
    </source>
</evidence>
<dbReference type="CTD" id="20316483"/>
<dbReference type="KEGG" id="ovi:T265_02295"/>
<sequence>MPVRKCRLQTIEQGSKTLICILVTKPGHRSSPERVFLGIHCLQSFVGQIKANVTKWPREFRNRTPFFNRRKAKFYEQHILLACLPISSITLTPSSSVSPIKLCCLAKYRAVAMLSVIIVFFPQGVVTSRMGSFPPGIVDFLDGQSETSIRQSSNGVPETMRIIRMGSARPRKLNSALHLPGHQVLDWTGME</sequence>
<dbReference type="Proteomes" id="UP000054324">
    <property type="component" value="Unassembled WGS sequence"/>
</dbReference>
<keyword evidence="1" id="KW-1133">Transmembrane helix</keyword>
<dbReference type="AlphaFoldDB" id="A0A075AIF2"/>
<dbReference type="RefSeq" id="XP_009164763.1">
    <property type="nucleotide sequence ID" value="XM_009166499.1"/>
</dbReference>
<gene>
    <name evidence="2" type="ORF">T265_02295</name>
</gene>
<evidence type="ECO:0000256" key="1">
    <source>
        <dbReference type="SAM" id="Phobius"/>
    </source>
</evidence>
<accession>A0A075AIF2</accession>
<evidence type="ECO:0000313" key="2">
    <source>
        <dbReference type="EMBL" id="KER31529.1"/>
    </source>
</evidence>
<keyword evidence="3" id="KW-1185">Reference proteome</keyword>
<keyword evidence="1" id="KW-0472">Membrane</keyword>
<name>A0A075AIF2_OPIVI</name>
<organism evidence="2 3">
    <name type="scientific">Opisthorchis viverrini</name>
    <name type="common">Southeast Asian liver fluke</name>
    <dbReference type="NCBI Taxonomy" id="6198"/>
    <lineage>
        <taxon>Eukaryota</taxon>
        <taxon>Metazoa</taxon>
        <taxon>Spiralia</taxon>
        <taxon>Lophotrochozoa</taxon>
        <taxon>Platyhelminthes</taxon>
        <taxon>Trematoda</taxon>
        <taxon>Digenea</taxon>
        <taxon>Opisthorchiida</taxon>
        <taxon>Opisthorchiata</taxon>
        <taxon>Opisthorchiidae</taxon>
        <taxon>Opisthorchis</taxon>
    </lineage>
</organism>
<reference evidence="2 3" key="1">
    <citation type="submission" date="2013-11" db="EMBL/GenBank/DDBJ databases">
        <title>Opisthorchis viverrini - life in the bile duct.</title>
        <authorList>
            <person name="Young N.D."/>
            <person name="Nagarajan N."/>
            <person name="Lin S.J."/>
            <person name="Korhonen P.K."/>
            <person name="Jex A.R."/>
            <person name="Hall R.S."/>
            <person name="Safavi-Hemami H."/>
            <person name="Kaewkong W."/>
            <person name="Bertrand D."/>
            <person name="Gao S."/>
            <person name="Seet Q."/>
            <person name="Wongkham S."/>
            <person name="Teh B.T."/>
            <person name="Wongkham C."/>
            <person name="Intapan P.M."/>
            <person name="Maleewong W."/>
            <person name="Yang X."/>
            <person name="Hu M."/>
            <person name="Wang Z."/>
            <person name="Hofmann A."/>
            <person name="Sternberg P.W."/>
            <person name="Tan P."/>
            <person name="Wang J."/>
            <person name="Gasser R.B."/>
        </authorList>
    </citation>
    <scope>NUCLEOTIDE SEQUENCE [LARGE SCALE GENOMIC DNA]</scope>
</reference>